<keyword evidence="5" id="KW-0175">Coiled coil</keyword>
<dbReference type="EMBL" id="CAXKWB010023066">
    <property type="protein sequence ID" value="CAL4124837.1"/>
    <property type="molecule type" value="Genomic_DNA"/>
</dbReference>
<dbReference type="InterPro" id="IPR029000">
    <property type="entry name" value="Cyclophilin-like_dom_sf"/>
</dbReference>
<evidence type="ECO:0000259" key="6">
    <source>
        <dbReference type="PROSITE" id="PS50089"/>
    </source>
</evidence>
<gene>
    <name evidence="7" type="ORF">MNOR_LOCUS24814</name>
</gene>
<comment type="caution">
    <text evidence="7">The sequence shown here is derived from an EMBL/GenBank/DDBJ whole genome shotgun (WGS) entry which is preliminary data.</text>
</comment>
<dbReference type="Gene3D" id="3.30.40.10">
    <property type="entry name" value="Zinc/RING finger domain, C3HC4 (zinc finger)"/>
    <property type="match status" value="1"/>
</dbReference>
<evidence type="ECO:0000256" key="1">
    <source>
        <dbReference type="ARBA" id="ARBA00022723"/>
    </source>
</evidence>
<name>A0AAV2RL54_MEGNR</name>
<keyword evidence="2 4" id="KW-0863">Zinc-finger</keyword>
<dbReference type="AlphaFoldDB" id="A0AAV2RL54"/>
<dbReference type="InterPro" id="IPR013083">
    <property type="entry name" value="Znf_RING/FYVE/PHD"/>
</dbReference>
<dbReference type="InterPro" id="IPR027370">
    <property type="entry name" value="Znf-RING_euk"/>
</dbReference>
<keyword evidence="3" id="KW-0862">Zinc</keyword>
<organism evidence="7 8">
    <name type="scientific">Meganyctiphanes norvegica</name>
    <name type="common">Northern krill</name>
    <name type="synonym">Thysanopoda norvegica</name>
    <dbReference type="NCBI Taxonomy" id="48144"/>
    <lineage>
        <taxon>Eukaryota</taxon>
        <taxon>Metazoa</taxon>
        <taxon>Ecdysozoa</taxon>
        <taxon>Arthropoda</taxon>
        <taxon>Crustacea</taxon>
        <taxon>Multicrustacea</taxon>
        <taxon>Malacostraca</taxon>
        <taxon>Eumalacostraca</taxon>
        <taxon>Eucarida</taxon>
        <taxon>Euphausiacea</taxon>
        <taxon>Euphausiidae</taxon>
        <taxon>Meganyctiphanes</taxon>
    </lineage>
</organism>
<protein>
    <recommendedName>
        <fullName evidence="6">RING-type domain-containing protein</fullName>
    </recommendedName>
</protein>
<dbReference type="Proteomes" id="UP001497623">
    <property type="component" value="Unassembled WGS sequence"/>
</dbReference>
<dbReference type="SMART" id="SM00184">
    <property type="entry name" value="RING"/>
    <property type="match status" value="1"/>
</dbReference>
<dbReference type="GO" id="GO:0008270">
    <property type="term" value="F:zinc ion binding"/>
    <property type="evidence" value="ECO:0007669"/>
    <property type="project" value="UniProtKB-KW"/>
</dbReference>
<dbReference type="PANTHER" id="PTHR25462:SF296">
    <property type="entry name" value="MEIOTIC P26, ISOFORM F"/>
    <property type="match status" value="1"/>
</dbReference>
<keyword evidence="1" id="KW-0479">Metal-binding</keyword>
<dbReference type="PROSITE" id="PS00518">
    <property type="entry name" value="ZF_RING_1"/>
    <property type="match status" value="1"/>
</dbReference>
<evidence type="ECO:0000313" key="7">
    <source>
        <dbReference type="EMBL" id="CAL4124837.1"/>
    </source>
</evidence>
<evidence type="ECO:0000256" key="4">
    <source>
        <dbReference type="PROSITE-ProRule" id="PRU00175"/>
    </source>
</evidence>
<evidence type="ECO:0000256" key="5">
    <source>
        <dbReference type="SAM" id="Coils"/>
    </source>
</evidence>
<dbReference type="InterPro" id="IPR017907">
    <property type="entry name" value="Znf_RING_CS"/>
</dbReference>
<feature type="domain" description="RING-type" evidence="6">
    <location>
        <begin position="6"/>
        <end position="49"/>
    </location>
</feature>
<evidence type="ECO:0000313" key="8">
    <source>
        <dbReference type="Proteomes" id="UP001497623"/>
    </source>
</evidence>
<dbReference type="SUPFAM" id="SSF57845">
    <property type="entry name" value="B-box zinc-binding domain"/>
    <property type="match status" value="1"/>
</dbReference>
<dbReference type="Gene3D" id="3.30.160.60">
    <property type="entry name" value="Classic Zinc Finger"/>
    <property type="match status" value="1"/>
</dbReference>
<dbReference type="InterPro" id="IPR047153">
    <property type="entry name" value="TRIM45/56/19-like"/>
</dbReference>
<feature type="coiled-coil region" evidence="5">
    <location>
        <begin position="148"/>
        <end position="231"/>
    </location>
</feature>
<reference evidence="7 8" key="1">
    <citation type="submission" date="2024-05" db="EMBL/GenBank/DDBJ databases">
        <authorList>
            <person name="Wallberg A."/>
        </authorList>
    </citation>
    <scope>NUCLEOTIDE SEQUENCE [LARGE SCALE GENOMIC DNA]</scope>
</reference>
<proteinExistence type="predicted"/>
<dbReference type="PANTHER" id="PTHR25462">
    <property type="entry name" value="BONUS, ISOFORM C-RELATED"/>
    <property type="match status" value="1"/>
</dbReference>
<keyword evidence="8" id="KW-1185">Reference proteome</keyword>
<dbReference type="Pfam" id="PF13445">
    <property type="entry name" value="zf-RING_UBOX"/>
    <property type="match status" value="1"/>
</dbReference>
<dbReference type="InterPro" id="IPR001841">
    <property type="entry name" value="Znf_RING"/>
</dbReference>
<accession>A0AAV2RL54</accession>
<dbReference type="SUPFAM" id="SSF57850">
    <property type="entry name" value="RING/U-box"/>
    <property type="match status" value="1"/>
</dbReference>
<sequence>METCECSICDNIFDAARHRPRALPCGHGFCTQCIEKCIRRGNKSCPICKKEYSANSAIDLPVCFLLEELLHKAAVSESHKQNSDSVTEEDSIGMCPNHKGISLYFLCTTHNMKVCHSCAVIDHPPSSCNLISLDTEIEKKKQSQILTVRKQKKLLKNTEADLKMLYQRNIYYLTEQEKEVEFLLNKIKQINQEIIKKKKSQEQINYSILTCQKQQESFEKVENRLKAAASNQDIIKESEMAITEVLKSQKWEETLRKELYVRKHIHGDYAQVERNGILRSCQVITEGGRTLIPTLCKEVTPPSSAELIKLEAELYLNFATTTMWMDLSARGQSLGRVYISVMGDRPQGRQFIMLAIGIQGQSLKGAPFSKKCSNYIELCDYVTESGTHSDKPLVTTKKWDNSETLSRGRIFLADKETAAFRIMIKDRSSTFPGYFGEVITGLEVIDRAASDEYYIAEIIISECGIVLDY</sequence>
<dbReference type="SUPFAM" id="SSF50891">
    <property type="entry name" value="Cyclophilin-like"/>
    <property type="match status" value="1"/>
</dbReference>
<evidence type="ECO:0000256" key="2">
    <source>
        <dbReference type="ARBA" id="ARBA00022771"/>
    </source>
</evidence>
<evidence type="ECO:0000256" key="3">
    <source>
        <dbReference type="ARBA" id="ARBA00022833"/>
    </source>
</evidence>
<dbReference type="PROSITE" id="PS50089">
    <property type="entry name" value="ZF_RING_2"/>
    <property type="match status" value="1"/>
</dbReference>